<dbReference type="EMBL" id="CP109106">
    <property type="protein sequence ID" value="WSB73617.1"/>
    <property type="molecule type" value="Genomic_DNA"/>
</dbReference>
<dbReference type="SUPFAM" id="SSF51905">
    <property type="entry name" value="FAD/NAD(P)-binding domain"/>
    <property type="match status" value="1"/>
</dbReference>
<gene>
    <name evidence="3" type="ORF">OG863_39900</name>
</gene>
<dbReference type="InterPro" id="IPR006076">
    <property type="entry name" value="FAD-dep_OxRdtase"/>
</dbReference>
<name>A0ABZ1FT05_9ACTN</name>
<keyword evidence="4" id="KW-1185">Reference proteome</keyword>
<sequence>MACWQREFARDPGRRAFVSVGCVQRPERVAVIGVGILGASVGWNLSRHGAAVVFIDAGQPGEGVTNWSFSWVNASNKTERRSYFDLNVASMAAYRELAGTIGPGSWWHPSGHLRWAGDSAAEAKLLETAELLAGWDYRVEVYTGAEVRRRLEPALTVPGRTPVLFYPDEAWVHGRHLVGRLVGRAVESGAEHRSGTAVCDIGTGADGSIRTVTLSDGSRLDVDAVVNAAGPSASQVAGLITRHLPMCREPGVVTRIGCAQVPVHRAMHAPHIEIRPDGDASVVLHSREVDALIDTGEDPAELARLLHESAKHVVPELGNSRIAQTRVAHRPIPADGFPSVGAVPSVPGYYEAVSHSGITLGPVIGRLLASEILSGKRDKMLADFRPERFPQSENLPHIHD</sequence>
<reference evidence="3 4" key="1">
    <citation type="submission" date="2022-10" db="EMBL/GenBank/DDBJ databases">
        <title>The complete genomes of actinobacterial strains from the NBC collection.</title>
        <authorList>
            <person name="Joergensen T.S."/>
            <person name="Alvarez Arevalo M."/>
            <person name="Sterndorff E.B."/>
            <person name="Faurdal D."/>
            <person name="Vuksanovic O."/>
            <person name="Mourched A.-S."/>
            <person name="Charusanti P."/>
            <person name="Shaw S."/>
            <person name="Blin K."/>
            <person name="Weber T."/>
        </authorList>
    </citation>
    <scope>NUCLEOTIDE SEQUENCE [LARGE SCALE GENOMIC DNA]</scope>
    <source>
        <strain evidence="3 4">NBC 01774</strain>
    </source>
</reference>
<keyword evidence="1" id="KW-0560">Oxidoreductase</keyword>
<dbReference type="Gene3D" id="3.30.9.10">
    <property type="entry name" value="D-Amino Acid Oxidase, subunit A, domain 2"/>
    <property type="match status" value="1"/>
</dbReference>
<organism evidence="3 4">
    <name type="scientific">Streptomyces decoyicus</name>
    <dbReference type="NCBI Taxonomy" id="249567"/>
    <lineage>
        <taxon>Bacteria</taxon>
        <taxon>Bacillati</taxon>
        <taxon>Actinomycetota</taxon>
        <taxon>Actinomycetes</taxon>
        <taxon>Kitasatosporales</taxon>
        <taxon>Streptomycetaceae</taxon>
        <taxon>Streptomyces</taxon>
    </lineage>
</organism>
<feature type="domain" description="FAD dependent oxidoreductase" evidence="2">
    <location>
        <begin position="28"/>
        <end position="370"/>
    </location>
</feature>
<evidence type="ECO:0000313" key="4">
    <source>
        <dbReference type="Proteomes" id="UP001344251"/>
    </source>
</evidence>
<dbReference type="InterPro" id="IPR036188">
    <property type="entry name" value="FAD/NAD-bd_sf"/>
</dbReference>
<evidence type="ECO:0000313" key="3">
    <source>
        <dbReference type="EMBL" id="WSB73617.1"/>
    </source>
</evidence>
<dbReference type="Proteomes" id="UP001344251">
    <property type="component" value="Chromosome"/>
</dbReference>
<accession>A0ABZ1FT05</accession>
<proteinExistence type="predicted"/>
<evidence type="ECO:0000259" key="2">
    <source>
        <dbReference type="Pfam" id="PF01266"/>
    </source>
</evidence>
<evidence type="ECO:0000256" key="1">
    <source>
        <dbReference type="ARBA" id="ARBA00023002"/>
    </source>
</evidence>
<protein>
    <submittedName>
        <fullName evidence="3">FAD-binding oxidoreductase</fullName>
    </submittedName>
</protein>
<dbReference type="PANTHER" id="PTHR13847:SF289">
    <property type="entry name" value="GLYCINE OXIDASE"/>
    <property type="match status" value="1"/>
</dbReference>
<dbReference type="Pfam" id="PF01266">
    <property type="entry name" value="DAO"/>
    <property type="match status" value="1"/>
</dbReference>
<dbReference type="Gene3D" id="3.50.50.60">
    <property type="entry name" value="FAD/NAD(P)-binding domain"/>
    <property type="match status" value="1"/>
</dbReference>
<dbReference type="PANTHER" id="PTHR13847">
    <property type="entry name" value="SARCOSINE DEHYDROGENASE-RELATED"/>
    <property type="match status" value="1"/>
</dbReference>